<accession>A0A137PII5</accession>
<dbReference type="Pfam" id="PF04296">
    <property type="entry name" value="YlxR"/>
    <property type="match status" value="1"/>
</dbReference>
<evidence type="ECO:0000313" key="3">
    <source>
        <dbReference type="Proteomes" id="UP000070444"/>
    </source>
</evidence>
<proteinExistence type="predicted"/>
<dbReference type="Proteomes" id="UP000070444">
    <property type="component" value="Unassembled WGS sequence"/>
</dbReference>
<dbReference type="InterPro" id="IPR007393">
    <property type="entry name" value="YlxR_dom"/>
</dbReference>
<organism evidence="2 3">
    <name type="scientific">Conidiobolus coronatus (strain ATCC 28846 / CBS 209.66 / NRRL 28638)</name>
    <name type="common">Delacroixia coronata</name>
    <dbReference type="NCBI Taxonomy" id="796925"/>
    <lineage>
        <taxon>Eukaryota</taxon>
        <taxon>Fungi</taxon>
        <taxon>Fungi incertae sedis</taxon>
        <taxon>Zoopagomycota</taxon>
        <taxon>Entomophthoromycotina</taxon>
        <taxon>Entomophthoromycetes</taxon>
        <taxon>Entomophthorales</taxon>
        <taxon>Ancylistaceae</taxon>
        <taxon>Conidiobolus</taxon>
    </lineage>
</organism>
<gene>
    <name evidence="2" type="ORF">CONCODRAFT_14555</name>
</gene>
<feature type="domain" description="YlxR" evidence="1">
    <location>
        <begin position="45"/>
        <end position="121"/>
    </location>
</feature>
<dbReference type="InterPro" id="IPR035931">
    <property type="entry name" value="YlxR-like_sf"/>
</dbReference>
<dbReference type="SUPFAM" id="SSF64376">
    <property type="entry name" value="YlxR-like"/>
    <property type="match status" value="1"/>
</dbReference>
<protein>
    <recommendedName>
        <fullName evidence="1">YlxR domain-containing protein</fullName>
    </recommendedName>
</protein>
<reference evidence="2 3" key="1">
    <citation type="journal article" date="2015" name="Genome Biol. Evol.">
        <title>Phylogenomic analyses indicate that early fungi evolved digesting cell walls of algal ancestors of land plants.</title>
        <authorList>
            <person name="Chang Y."/>
            <person name="Wang S."/>
            <person name="Sekimoto S."/>
            <person name="Aerts A.L."/>
            <person name="Choi C."/>
            <person name="Clum A."/>
            <person name="LaButti K.M."/>
            <person name="Lindquist E.A."/>
            <person name="Yee Ngan C."/>
            <person name="Ohm R.A."/>
            <person name="Salamov A.A."/>
            <person name="Grigoriev I.V."/>
            <person name="Spatafora J.W."/>
            <person name="Berbee M.L."/>
        </authorList>
    </citation>
    <scope>NUCLEOTIDE SEQUENCE [LARGE SCALE GENOMIC DNA]</scope>
    <source>
        <strain evidence="2 3">NRRL 28638</strain>
    </source>
</reference>
<dbReference type="AlphaFoldDB" id="A0A137PII5"/>
<evidence type="ECO:0000259" key="1">
    <source>
        <dbReference type="Pfam" id="PF04296"/>
    </source>
</evidence>
<dbReference type="EMBL" id="KQ964420">
    <property type="protein sequence ID" value="KXN74799.1"/>
    <property type="molecule type" value="Genomic_DNA"/>
</dbReference>
<dbReference type="Gene3D" id="3.30.1230.10">
    <property type="entry name" value="YlxR-like"/>
    <property type="match status" value="1"/>
</dbReference>
<evidence type="ECO:0000313" key="2">
    <source>
        <dbReference type="EMBL" id="KXN74799.1"/>
    </source>
</evidence>
<name>A0A137PII5_CONC2</name>
<keyword evidence="3" id="KW-1185">Reference proteome</keyword>
<sequence>MIINKLIKPKVIAYNCNFKKLFHSKLPPLPTSLLEKILSSPCKVCSITKRVYPSALMLRFVIKPNIQFTPQTVHFDPSLNFNLKGKGFYLCTTNSLIPLLNKKDLLHYSIRISYIPPDIANIIYFSIMETIVNNLKKLKDLNLLKVKSLNFGEELTVNEVGELAYSLEFNPTKSYSKLESKFNLINNSDIIKFNIEQLIKNSELEGLLGDDMLNYGKDKIIVLNVLNSSEFDGLIQETLLQILKLCWYLE</sequence>